<keyword evidence="21" id="KW-1185">Reference proteome</keyword>
<dbReference type="PROSITE" id="PS00217">
    <property type="entry name" value="SUGAR_TRANSPORT_2"/>
    <property type="match status" value="1"/>
</dbReference>
<dbReference type="FunFam" id="2.160.20.80:FF:000001">
    <property type="entry name" value="Synaptic vesicle glycoprotein 2A"/>
    <property type="match status" value="1"/>
</dbReference>
<feature type="compositionally biased region" description="Basic and acidic residues" evidence="17">
    <location>
        <begin position="80"/>
        <end position="89"/>
    </location>
</feature>
<evidence type="ECO:0000256" key="7">
    <source>
        <dbReference type="ARBA" id="ARBA00022989"/>
    </source>
</evidence>
<evidence type="ECO:0000256" key="9">
    <source>
        <dbReference type="ARBA" id="ARBA00023136"/>
    </source>
</evidence>
<keyword evidence="3" id="KW-0813">Transport</keyword>
<evidence type="ECO:0000256" key="16">
    <source>
        <dbReference type="ARBA" id="ARBA00040802"/>
    </source>
</evidence>
<evidence type="ECO:0000256" key="5">
    <source>
        <dbReference type="ARBA" id="ARBA00022692"/>
    </source>
</evidence>
<dbReference type="InterPro" id="IPR022308">
    <property type="entry name" value="SV2"/>
</dbReference>
<feature type="transmembrane region" description="Helical" evidence="18">
    <location>
        <begin position="560"/>
        <end position="580"/>
    </location>
</feature>
<evidence type="ECO:0000256" key="12">
    <source>
        <dbReference type="ARBA" id="ARBA00023329"/>
    </source>
</evidence>
<evidence type="ECO:0000259" key="19">
    <source>
        <dbReference type="PROSITE" id="PS50850"/>
    </source>
</evidence>
<reference evidence="20" key="2">
    <citation type="submission" date="2025-09" db="UniProtKB">
        <authorList>
            <consortium name="Ensembl"/>
        </authorList>
    </citation>
    <scope>IDENTIFICATION</scope>
</reference>
<feature type="domain" description="Major facilitator superfamily (MFS) profile" evidence="19">
    <location>
        <begin position="161"/>
        <end position="650"/>
    </location>
</feature>
<dbReference type="PANTHER" id="PTHR23511:SF11">
    <property type="entry name" value="SYNAPTIC VESICLE GLYCOPROTEIN 2A"/>
    <property type="match status" value="1"/>
</dbReference>
<dbReference type="GO" id="GO:0007268">
    <property type="term" value="P:chemical synaptic transmission"/>
    <property type="evidence" value="ECO:0007669"/>
    <property type="project" value="InterPro"/>
</dbReference>
<feature type="region of interest" description="Disordered" evidence="17">
    <location>
        <begin position="25"/>
        <end position="93"/>
    </location>
</feature>
<evidence type="ECO:0000256" key="2">
    <source>
        <dbReference type="ARBA" id="ARBA00008335"/>
    </source>
</evidence>
<accession>A0A674EKB6</accession>
<keyword evidence="7 18" id="KW-1133">Transmembrane helix</keyword>
<evidence type="ECO:0000256" key="17">
    <source>
        <dbReference type="SAM" id="MobiDB-lite"/>
    </source>
</evidence>
<dbReference type="Gene3D" id="1.20.1250.20">
    <property type="entry name" value="MFS general substrate transporter like domains"/>
    <property type="match status" value="2"/>
</dbReference>
<gene>
    <name evidence="20" type="primary">SV2A</name>
    <name evidence="20" type="synonym">LOC115173710</name>
</gene>
<reference evidence="20" key="1">
    <citation type="submission" date="2025-08" db="UniProtKB">
        <authorList>
            <consortium name="Ensembl"/>
        </authorList>
    </citation>
    <scope>IDENTIFICATION</scope>
</reference>
<dbReference type="SUPFAM" id="SSF141571">
    <property type="entry name" value="Pentapeptide repeat-like"/>
    <property type="match status" value="1"/>
</dbReference>
<dbReference type="InterPro" id="IPR020846">
    <property type="entry name" value="MFS_dom"/>
</dbReference>
<keyword evidence="4" id="KW-0597">Phosphoprotein</keyword>
<keyword evidence="6" id="KW-0532">Neurotransmitter transport</keyword>
<feature type="transmembrane region" description="Helical" evidence="18">
    <location>
        <begin position="530"/>
        <end position="553"/>
    </location>
</feature>
<evidence type="ECO:0000256" key="13">
    <source>
        <dbReference type="ARBA" id="ARBA00034106"/>
    </source>
</evidence>
<feature type="transmembrane region" description="Helical" evidence="18">
    <location>
        <begin position="586"/>
        <end position="607"/>
    </location>
</feature>
<feature type="transmembrane region" description="Helical" evidence="18">
    <location>
        <begin position="159"/>
        <end position="186"/>
    </location>
</feature>
<dbReference type="GO" id="GO:0043005">
    <property type="term" value="C:neuron projection"/>
    <property type="evidence" value="ECO:0007669"/>
    <property type="project" value="TreeGrafter"/>
</dbReference>
<organism evidence="20 21">
    <name type="scientific">Salmo trutta</name>
    <name type="common">Brown trout</name>
    <dbReference type="NCBI Taxonomy" id="8032"/>
    <lineage>
        <taxon>Eukaryota</taxon>
        <taxon>Metazoa</taxon>
        <taxon>Chordata</taxon>
        <taxon>Craniata</taxon>
        <taxon>Vertebrata</taxon>
        <taxon>Euteleostomi</taxon>
        <taxon>Actinopterygii</taxon>
        <taxon>Neopterygii</taxon>
        <taxon>Teleostei</taxon>
        <taxon>Protacanthopterygii</taxon>
        <taxon>Salmoniformes</taxon>
        <taxon>Salmonidae</taxon>
        <taxon>Salmoninae</taxon>
        <taxon>Salmo</taxon>
    </lineage>
</organism>
<keyword evidence="9 18" id="KW-0472">Membrane</keyword>
<dbReference type="InterPro" id="IPR005828">
    <property type="entry name" value="MFS_sugar_transport-like"/>
</dbReference>
<evidence type="ECO:0000256" key="8">
    <source>
        <dbReference type="ARBA" id="ARBA00023018"/>
    </source>
</evidence>
<evidence type="ECO:0000256" key="18">
    <source>
        <dbReference type="SAM" id="Phobius"/>
    </source>
</evidence>
<evidence type="ECO:0000256" key="10">
    <source>
        <dbReference type="ARBA" id="ARBA00023180"/>
    </source>
</evidence>
<dbReference type="AlphaFoldDB" id="A0A674EKB6"/>
<keyword evidence="11" id="KW-0966">Cell projection</keyword>
<evidence type="ECO:0000256" key="3">
    <source>
        <dbReference type="ARBA" id="ARBA00022448"/>
    </source>
</evidence>
<keyword evidence="5 18" id="KW-0812">Transmembrane</keyword>
<keyword evidence="8" id="KW-0770">Synapse</keyword>
<dbReference type="InterPro" id="IPR036259">
    <property type="entry name" value="MFS_trans_sf"/>
</dbReference>
<keyword evidence="12" id="KW-0968">Cytoplasmic vesicle</keyword>
<comment type="subcellular location">
    <subcellularLocation>
        <location evidence="1">Cytoplasmic vesicle</location>
        <location evidence="1">Secretory vesicle</location>
        <location evidence="1">Synaptic vesicle membrane</location>
        <topology evidence="1">Multi-pass membrane protein</topology>
    </subcellularLocation>
    <subcellularLocation>
        <location evidence="13">Presynapse</location>
    </subcellularLocation>
</comment>
<name>A0A674EKB6_SALTR</name>
<evidence type="ECO:0000256" key="14">
    <source>
        <dbReference type="ARBA" id="ARBA00037074"/>
    </source>
</evidence>
<keyword evidence="10" id="KW-0325">Glycoprotein</keyword>
<proteinExistence type="inferred from homology"/>
<sequence length="650" mass="73461">MEDGYQNKTAFIKGAKDIAKEVKRQAAKKVGRGVDKMTDEYSKRSYARFEEDDDDDYPGVPGGQDSGYYRGDSQAANDDEGGHSDSTEGHDEDNEIYEGEYQGIPRADSSKAADSLAGGDGQQFRDMAQFEGERRKDQEELAQQYETILQECGHGKFQWTLYFVLGLALMADGVEIFVVGFVLPSAEKDMCLSEESKGMLGLIVYLGMMVGAFVWGGLADRIGRRQSLLICLSINSVFSFFSSFVQGYSTFLFCRLLSGVGIGGSIPIVFSYYSEFLAQEKRGEHLSWLCMFWMIGGIYASAMAWAIIPHYGWSFQMGSAYQFHSWRVFVLVCAFPSVAAIASLTTMPESPRFFLENGKHDEGWMILKQVHDTNMRAKGHPEKVFSVSISETNISSYYGLTVWFPDMIKYIQKQEYASRTKFFTKERVEHVTFNFTLENQVHRQGQYFNDKFINLKMKSMVFEDSLFEECYFEDITSSRSFFRNCTFISTLFYNTDLFQNRIINSKLVNSTFLHNKEGCLLDFTDDNNAYMIYFVSFLGTLAVLPGNIVSALLMDKIGRLRMLAGSSVISCVSCFFLSFGSTESGMIALLCLFGGISIASWNALDVLTVELYPSDKRQVQLPPILKVLQLLNSCTVNKGVFIEKIFKFSY</sequence>
<evidence type="ECO:0000256" key="4">
    <source>
        <dbReference type="ARBA" id="ARBA00022553"/>
    </source>
</evidence>
<dbReference type="InterPro" id="IPR005829">
    <property type="entry name" value="Sugar_transporter_CS"/>
</dbReference>
<comment type="function">
    <text evidence="14">Plays a role in the control of regulated secretion in neural and endocrine cells, enhancing selectively low-frequency neurotransmission. Positively regulates vesicle fusion by maintaining the readily releasable pool of secretory vesicles.</text>
</comment>
<dbReference type="Pfam" id="PF00083">
    <property type="entry name" value="Sugar_tr"/>
    <property type="match status" value="1"/>
</dbReference>
<evidence type="ECO:0000256" key="6">
    <source>
        <dbReference type="ARBA" id="ARBA00022775"/>
    </source>
</evidence>
<evidence type="ECO:0000313" key="20">
    <source>
        <dbReference type="Ensembl" id="ENSSTUP00000108299.1"/>
    </source>
</evidence>
<dbReference type="GO" id="GO:0030672">
    <property type="term" value="C:synaptic vesicle membrane"/>
    <property type="evidence" value="ECO:0007669"/>
    <property type="project" value="UniProtKB-SubCell"/>
</dbReference>
<comment type="similarity">
    <text evidence="2">Belongs to the major facilitator superfamily.</text>
</comment>
<comment type="subunit">
    <text evidence="15">Interacts with SYT1/synaptotagmin-1 in a calcium-dependent manner. Binds the adapter protein complex AP-2.</text>
</comment>
<dbReference type="GO" id="GO:0006836">
    <property type="term" value="P:neurotransmitter transport"/>
    <property type="evidence" value="ECO:0007669"/>
    <property type="project" value="UniProtKB-KW"/>
</dbReference>
<dbReference type="Pfam" id="PF23894">
    <property type="entry name" value="LD_SV2"/>
    <property type="match status" value="1"/>
</dbReference>
<dbReference type="PANTHER" id="PTHR23511">
    <property type="entry name" value="SYNAPTIC VESICLE GLYCOPROTEIN 2"/>
    <property type="match status" value="1"/>
</dbReference>
<dbReference type="Proteomes" id="UP000472277">
    <property type="component" value="Chromosome 34"/>
</dbReference>
<dbReference type="InterPro" id="IPR055415">
    <property type="entry name" value="LD_SV2"/>
</dbReference>
<evidence type="ECO:0000256" key="1">
    <source>
        <dbReference type="ARBA" id="ARBA00004644"/>
    </source>
</evidence>
<feature type="compositionally biased region" description="Basic and acidic residues" evidence="17">
    <location>
        <begin position="32"/>
        <end position="49"/>
    </location>
</feature>
<protein>
    <recommendedName>
        <fullName evidence="16">Synaptic vesicle glycoprotein 2A</fullName>
    </recommendedName>
</protein>
<dbReference type="NCBIfam" id="TIGR01299">
    <property type="entry name" value="synapt_SV2"/>
    <property type="match status" value="1"/>
</dbReference>
<feature type="transmembrane region" description="Helical" evidence="18">
    <location>
        <begin position="198"/>
        <end position="215"/>
    </location>
</feature>
<dbReference type="Ensembl" id="ENSSTUT00000115997.1">
    <property type="protein sequence ID" value="ENSSTUP00000108299.1"/>
    <property type="gene ID" value="ENSSTUG00000048151.1"/>
</dbReference>
<evidence type="ECO:0000256" key="15">
    <source>
        <dbReference type="ARBA" id="ARBA00038707"/>
    </source>
</evidence>
<evidence type="ECO:0000256" key="11">
    <source>
        <dbReference type="ARBA" id="ARBA00023273"/>
    </source>
</evidence>
<feature type="transmembrane region" description="Helical" evidence="18">
    <location>
        <begin position="227"/>
        <end position="245"/>
    </location>
</feature>
<feature type="transmembrane region" description="Helical" evidence="18">
    <location>
        <begin position="328"/>
        <end position="347"/>
    </location>
</feature>
<dbReference type="GeneTree" id="ENSGT00950000182940"/>
<evidence type="ECO:0000313" key="21">
    <source>
        <dbReference type="Proteomes" id="UP000472277"/>
    </source>
</evidence>
<dbReference type="SUPFAM" id="SSF103473">
    <property type="entry name" value="MFS general substrate transporter"/>
    <property type="match status" value="2"/>
</dbReference>
<dbReference type="GO" id="GO:0022857">
    <property type="term" value="F:transmembrane transporter activity"/>
    <property type="evidence" value="ECO:0007669"/>
    <property type="project" value="InterPro"/>
</dbReference>
<feature type="transmembrane region" description="Helical" evidence="18">
    <location>
        <begin position="285"/>
        <end position="308"/>
    </location>
</feature>
<dbReference type="Gene3D" id="2.160.20.80">
    <property type="entry name" value="E3 ubiquitin-protein ligase SopA"/>
    <property type="match status" value="1"/>
</dbReference>
<feature type="transmembrane region" description="Helical" evidence="18">
    <location>
        <begin position="252"/>
        <end position="273"/>
    </location>
</feature>
<dbReference type="PROSITE" id="PS50850">
    <property type="entry name" value="MFS"/>
    <property type="match status" value="1"/>
</dbReference>